<dbReference type="InterPro" id="IPR051048">
    <property type="entry name" value="Peptidase_S8/S53_subtilisin"/>
</dbReference>
<dbReference type="PROSITE" id="PS00138">
    <property type="entry name" value="SUBTILASE_SER"/>
    <property type="match status" value="1"/>
</dbReference>
<evidence type="ECO:0000256" key="4">
    <source>
        <dbReference type="ARBA" id="ARBA00022801"/>
    </source>
</evidence>
<evidence type="ECO:0000259" key="10">
    <source>
        <dbReference type="Pfam" id="PF13205"/>
    </source>
</evidence>
<feature type="active site" description="Charge relay system" evidence="6">
    <location>
        <position position="592"/>
    </location>
</feature>
<evidence type="ECO:0000313" key="11">
    <source>
        <dbReference type="EMBL" id="KZK73529.1"/>
    </source>
</evidence>
<dbReference type="PROSITE" id="PS00137">
    <property type="entry name" value="SUBTILASE_HIS"/>
    <property type="match status" value="1"/>
</dbReference>
<protein>
    <submittedName>
        <fullName evidence="11">Peptidase S8</fullName>
    </submittedName>
</protein>
<dbReference type="InterPro" id="IPR036852">
    <property type="entry name" value="Peptidase_S8/S53_dom_sf"/>
</dbReference>
<dbReference type="PANTHER" id="PTHR43399:SF4">
    <property type="entry name" value="CELL WALL-ASSOCIATED PROTEASE"/>
    <property type="match status" value="1"/>
</dbReference>
<keyword evidence="4 6" id="KW-0378">Hydrolase</keyword>
<dbReference type="PRINTS" id="PR00723">
    <property type="entry name" value="SUBTILISIN"/>
</dbReference>
<dbReference type="InterPro" id="IPR023827">
    <property type="entry name" value="Peptidase_S8_Asp-AS"/>
</dbReference>
<dbReference type="CDD" id="cd07473">
    <property type="entry name" value="Peptidases_S8_Subtilisin_like"/>
    <property type="match status" value="1"/>
</dbReference>
<keyword evidence="5 6" id="KW-0720">Serine protease</keyword>
<dbReference type="InterPro" id="IPR000209">
    <property type="entry name" value="Peptidase_S8/S53_dom"/>
</dbReference>
<accession>A0A165L3I5</accession>
<evidence type="ECO:0000256" key="5">
    <source>
        <dbReference type="ARBA" id="ARBA00022825"/>
    </source>
</evidence>
<feature type="active site" description="Charge relay system" evidence="6">
    <location>
        <position position="431"/>
    </location>
</feature>
<dbReference type="AlphaFoldDB" id="A0A165L3I5"/>
<dbReference type="InterPro" id="IPR022398">
    <property type="entry name" value="Peptidase_S8_His-AS"/>
</dbReference>
<feature type="region of interest" description="Disordered" evidence="8">
    <location>
        <begin position="1"/>
        <end position="25"/>
    </location>
</feature>
<sequence length="692" mass="71830">MKKSTPASILQQHREQHFPGQQSPLSLGNDAELLSRFGSHAYDSLYDVLEPLSRISDDDRHGPGSIDTDFTPGGAGRRVDRVAPEVLAFSPSDGSLNVALDADVVVTFSESVAAGSGLIELHAGSATGELLYTFDVSDTSQVSFAGNVLTVDPSFDLDADIHYYLTIGFGAVTDLAGNAYVGTSSYDFTTISLADATAPTVTAFSPADGSLDVETDANITITFSEAVSAGSGLIELHADSPAGELIYGFDVTDGSQVSFDGNVLTIDPSFDLDAATHYYLAIGDGAVTDLAGNSYVGTDAYDFTTGFDAPSWDPVSGYGMVDAAAAIELATGTALADADLFGDGYGVWDWGLNLIDAPDAWQAGYTGEGIVVAVIDTGVNYFHSDLYDNIWINTLEIEGNGIDDDGNGYVDDIFGYDFVNDDGYAFDDNGHGTHVSGIIAGLYDDIGVTGVAYDASIMAVKVLDAEGTGTFLDVSSGIYYAVDNGADVINLSLGAYDAVSLDLVLALEYAFDSGVIVSMAAGNDGLSSPTYPAVLAETEGGIAVGAIDSDGSVAYFSNDAGSVDPYDYVVAPGVSVYSTYLDDSYAIMSGTSMATPYVSGVAALLLDAQADFASDWTLDQLEEIISTSAQSLDSLIAAATGDPSAESDDALASALPADTAPEGVFTTDVVLEEVSMMGISSFLDDLPEVYMA</sequence>
<feature type="domain" description="Peptidase S8/S53" evidence="9">
    <location>
        <begin position="367"/>
        <end position="632"/>
    </location>
</feature>
<dbReference type="PROSITE" id="PS51892">
    <property type="entry name" value="SUBTILASE"/>
    <property type="match status" value="1"/>
</dbReference>
<dbReference type="Pfam" id="PF13205">
    <property type="entry name" value="Big_5"/>
    <property type="match status" value="2"/>
</dbReference>
<evidence type="ECO:0000256" key="1">
    <source>
        <dbReference type="ARBA" id="ARBA00011073"/>
    </source>
</evidence>
<evidence type="ECO:0000313" key="12">
    <source>
        <dbReference type="Proteomes" id="UP000076481"/>
    </source>
</evidence>
<keyword evidence="3" id="KW-0732">Signal</keyword>
<dbReference type="PANTHER" id="PTHR43399">
    <property type="entry name" value="SUBTILISIN-RELATED"/>
    <property type="match status" value="1"/>
</dbReference>
<organism evidence="11 12">
    <name type="scientific">Pelodictyon luteolum</name>
    <dbReference type="NCBI Taxonomy" id="1100"/>
    <lineage>
        <taxon>Bacteria</taxon>
        <taxon>Pseudomonadati</taxon>
        <taxon>Chlorobiota</taxon>
        <taxon>Chlorobiia</taxon>
        <taxon>Chlorobiales</taxon>
        <taxon>Chlorobiaceae</taxon>
        <taxon>Chlorobium/Pelodictyon group</taxon>
        <taxon>Pelodictyon</taxon>
    </lineage>
</organism>
<dbReference type="GO" id="GO:0006508">
    <property type="term" value="P:proteolysis"/>
    <property type="evidence" value="ECO:0007669"/>
    <property type="project" value="UniProtKB-KW"/>
</dbReference>
<evidence type="ECO:0000256" key="6">
    <source>
        <dbReference type="PROSITE-ProRule" id="PRU01240"/>
    </source>
</evidence>
<evidence type="ECO:0000256" key="8">
    <source>
        <dbReference type="SAM" id="MobiDB-lite"/>
    </source>
</evidence>
<feature type="active site" description="Charge relay system" evidence="6">
    <location>
        <position position="376"/>
    </location>
</feature>
<dbReference type="PROSITE" id="PS00136">
    <property type="entry name" value="SUBTILASE_ASP"/>
    <property type="match status" value="1"/>
</dbReference>
<dbReference type="InterPro" id="IPR023828">
    <property type="entry name" value="Peptidase_S8_Ser-AS"/>
</dbReference>
<feature type="compositionally biased region" description="Polar residues" evidence="8">
    <location>
        <begin position="1"/>
        <end position="11"/>
    </location>
</feature>
<dbReference type="SUPFAM" id="SSF52743">
    <property type="entry name" value="Subtilisin-like"/>
    <property type="match status" value="1"/>
</dbReference>
<dbReference type="Gene3D" id="3.40.50.200">
    <property type="entry name" value="Peptidase S8/S53 domain"/>
    <property type="match status" value="1"/>
</dbReference>
<feature type="domain" description="SbsA Ig-like" evidence="10">
    <location>
        <begin position="80"/>
        <end position="190"/>
    </location>
</feature>
<dbReference type="InterPro" id="IPR015500">
    <property type="entry name" value="Peptidase_S8_subtilisin-rel"/>
</dbReference>
<proteinExistence type="inferred from homology"/>
<comment type="caution">
    <text evidence="11">The sequence shown here is derived from an EMBL/GenBank/DDBJ whole genome shotgun (WGS) entry which is preliminary data.</text>
</comment>
<evidence type="ECO:0000256" key="3">
    <source>
        <dbReference type="ARBA" id="ARBA00022729"/>
    </source>
</evidence>
<keyword evidence="2 6" id="KW-0645">Protease</keyword>
<dbReference type="EMBL" id="LVWG01000036">
    <property type="protein sequence ID" value="KZK73529.1"/>
    <property type="molecule type" value="Genomic_DNA"/>
</dbReference>
<dbReference type="InterPro" id="IPR032812">
    <property type="entry name" value="SbsA_Ig"/>
</dbReference>
<name>A0A165L3I5_PELLU</name>
<evidence type="ECO:0000256" key="7">
    <source>
        <dbReference type="RuleBase" id="RU003355"/>
    </source>
</evidence>
<evidence type="ECO:0000256" key="2">
    <source>
        <dbReference type="ARBA" id="ARBA00022670"/>
    </source>
</evidence>
<dbReference type="Pfam" id="PF00082">
    <property type="entry name" value="Peptidase_S8"/>
    <property type="match status" value="1"/>
</dbReference>
<dbReference type="Gene3D" id="2.60.40.1220">
    <property type="match status" value="1"/>
</dbReference>
<comment type="similarity">
    <text evidence="1 6 7">Belongs to the peptidase S8 family.</text>
</comment>
<dbReference type="Proteomes" id="UP000076481">
    <property type="component" value="Unassembled WGS sequence"/>
</dbReference>
<dbReference type="RefSeq" id="WP_303682496.1">
    <property type="nucleotide sequence ID" value="NZ_LVWG01000036.1"/>
</dbReference>
<feature type="region of interest" description="Disordered" evidence="8">
    <location>
        <begin position="56"/>
        <end position="75"/>
    </location>
</feature>
<gene>
    <name evidence="11" type="ORF">A3K90_02030</name>
</gene>
<dbReference type="GO" id="GO:0004252">
    <property type="term" value="F:serine-type endopeptidase activity"/>
    <property type="evidence" value="ECO:0007669"/>
    <property type="project" value="UniProtKB-UniRule"/>
</dbReference>
<dbReference type="InterPro" id="IPR034204">
    <property type="entry name" value="PfSUB1-like_cat_dom"/>
</dbReference>
<dbReference type="InterPro" id="IPR014755">
    <property type="entry name" value="Cu-Rt/internalin_Ig-like"/>
</dbReference>
<feature type="domain" description="SbsA Ig-like" evidence="10">
    <location>
        <begin position="195"/>
        <end position="305"/>
    </location>
</feature>
<evidence type="ECO:0000259" key="9">
    <source>
        <dbReference type="Pfam" id="PF00082"/>
    </source>
</evidence>
<reference evidence="11 12" key="1">
    <citation type="submission" date="2016-03" db="EMBL/GenBank/DDBJ databases">
        <title>Speciation and ecological success in dimly lit waters: horizontal gene transfer in a green sulfur bacteria bloom unveiled by metagenomic assembly.</title>
        <authorList>
            <person name="Llorens-Mares T."/>
            <person name="Liu Z."/>
            <person name="Allen L.Z."/>
            <person name="Rusch D.B."/>
            <person name="Craig M.T."/>
            <person name="Dupont C.L."/>
            <person name="Bryant D.A."/>
            <person name="Casamayor E.O."/>
        </authorList>
    </citation>
    <scope>NUCLEOTIDE SEQUENCE [LARGE SCALE GENOMIC DNA]</scope>
    <source>
        <strain evidence="11">CIII</strain>
    </source>
</reference>